<dbReference type="AlphaFoldDB" id="A0AAN6UWG5"/>
<proteinExistence type="inferred from homology"/>
<comment type="caution">
    <text evidence="3">The sequence shown here is derived from an EMBL/GenBank/DDBJ whole genome shotgun (WGS) entry which is preliminary data.</text>
</comment>
<accession>A0AAN6UWG5</accession>
<dbReference type="Pfam" id="PF11991">
    <property type="entry name" value="Trp_DMAT"/>
    <property type="match status" value="1"/>
</dbReference>
<evidence type="ECO:0000313" key="4">
    <source>
        <dbReference type="Proteomes" id="UP001302676"/>
    </source>
</evidence>
<evidence type="ECO:0000256" key="2">
    <source>
        <dbReference type="ARBA" id="ARBA00022679"/>
    </source>
</evidence>
<dbReference type="GO" id="GO:0009820">
    <property type="term" value="P:alkaloid metabolic process"/>
    <property type="evidence" value="ECO:0007669"/>
    <property type="project" value="InterPro"/>
</dbReference>
<gene>
    <name evidence="3" type="ORF">C8A04DRAFT_40063</name>
</gene>
<dbReference type="CDD" id="cd13929">
    <property type="entry name" value="PT-DMATS_CymD"/>
    <property type="match status" value="1"/>
</dbReference>
<dbReference type="NCBIfam" id="TIGR03429">
    <property type="entry name" value="arom_pren_DMATS"/>
    <property type="match status" value="1"/>
</dbReference>
<dbReference type="SFLD" id="SFLDG01162">
    <property type="entry name" value="I"/>
    <property type="match status" value="1"/>
</dbReference>
<dbReference type="InterPro" id="IPR033964">
    <property type="entry name" value="ABBA"/>
</dbReference>
<keyword evidence="4" id="KW-1185">Reference proteome</keyword>
<reference evidence="3" key="2">
    <citation type="submission" date="2023-05" db="EMBL/GenBank/DDBJ databases">
        <authorList>
            <consortium name="Lawrence Berkeley National Laboratory"/>
            <person name="Steindorff A."/>
            <person name="Hensen N."/>
            <person name="Bonometti L."/>
            <person name="Westerberg I."/>
            <person name="Brannstrom I.O."/>
            <person name="Guillou S."/>
            <person name="Cros-Aarteil S."/>
            <person name="Calhoun S."/>
            <person name="Haridas S."/>
            <person name="Kuo A."/>
            <person name="Mondo S."/>
            <person name="Pangilinan J."/>
            <person name="Riley R."/>
            <person name="Labutti K."/>
            <person name="Andreopoulos B."/>
            <person name="Lipzen A."/>
            <person name="Chen C."/>
            <person name="Yanf M."/>
            <person name="Daum C."/>
            <person name="Ng V."/>
            <person name="Clum A."/>
            <person name="Ohm R."/>
            <person name="Martin F."/>
            <person name="Silar P."/>
            <person name="Natvig D."/>
            <person name="Lalanne C."/>
            <person name="Gautier V."/>
            <person name="Ament-Velasquez S.L."/>
            <person name="Kruys A."/>
            <person name="Hutchinson M.I."/>
            <person name="Powell A.J."/>
            <person name="Barry K."/>
            <person name="Miller A.N."/>
            <person name="Grigoriev I.V."/>
            <person name="Debuchy R."/>
            <person name="Gladieux P."/>
            <person name="Thoren M.H."/>
            <person name="Johannesson H."/>
        </authorList>
    </citation>
    <scope>NUCLEOTIDE SEQUENCE</scope>
    <source>
        <strain evidence="3">CBS 141.50</strain>
    </source>
</reference>
<dbReference type="InterPro" id="IPR017795">
    <property type="entry name" value="ABBA_NscD-like"/>
</dbReference>
<evidence type="ECO:0000256" key="1">
    <source>
        <dbReference type="ARBA" id="ARBA00010209"/>
    </source>
</evidence>
<dbReference type="SFLD" id="SFLDS00036">
    <property type="entry name" value="Aromatic_Prenyltransferase"/>
    <property type="match status" value="1"/>
</dbReference>
<dbReference type="GO" id="GO:0016765">
    <property type="term" value="F:transferase activity, transferring alkyl or aryl (other than methyl) groups"/>
    <property type="evidence" value="ECO:0007669"/>
    <property type="project" value="InterPro"/>
</dbReference>
<dbReference type="GeneID" id="87821422"/>
<dbReference type="PANTHER" id="PTHR40627">
    <property type="entry name" value="INDOLE PRENYLTRANSFERASE TDIB-RELATED"/>
    <property type="match status" value="1"/>
</dbReference>
<sequence length="430" mass="47951">MGSHVINAPDGVDYWNATAGADLARMMRLAGTPEKTQAGFNHFFATQLAPALGGKPDGSGTQKGSVVGWDGSPFEYSFEFKESTKTADVRFVADVTKHRPLDAERPLSTAHGRAIIDYLAKHTPNFDSTWDRAVERNFNCEDLPTSVQQGLIDKLGFITPMILGFDIKPKMLDQFPDHPGGVAPVMLKSYYSPHYTVAHNSIEGGNWTAILDSVHNLPDIHTSPNILTALQCLVDYVADKPHYRAATRFMATDFIAPGKARLKIYMRYEGDNFDEIWDYYTLGGRIPGLESDKEMLRSLIELATGRYTTPPTGGDPARQARILTKPVAFYFSLTPDKPYPTSKVYYPPARKAPNDLVVAKGITEWLDKWEYNDGKIKLEDWVQASLPHRKLEDKNGIFTFVAFGRKEGGTKIGTSLGVYFTPELYETPRL</sequence>
<reference evidence="3" key="1">
    <citation type="journal article" date="2023" name="Mol. Phylogenet. Evol.">
        <title>Genome-scale phylogeny and comparative genomics of the fungal order Sordariales.</title>
        <authorList>
            <person name="Hensen N."/>
            <person name="Bonometti L."/>
            <person name="Westerberg I."/>
            <person name="Brannstrom I.O."/>
            <person name="Guillou S."/>
            <person name="Cros-Aarteil S."/>
            <person name="Calhoun S."/>
            <person name="Haridas S."/>
            <person name="Kuo A."/>
            <person name="Mondo S."/>
            <person name="Pangilinan J."/>
            <person name="Riley R."/>
            <person name="LaButti K."/>
            <person name="Andreopoulos B."/>
            <person name="Lipzen A."/>
            <person name="Chen C."/>
            <person name="Yan M."/>
            <person name="Daum C."/>
            <person name="Ng V."/>
            <person name="Clum A."/>
            <person name="Steindorff A."/>
            <person name="Ohm R.A."/>
            <person name="Martin F."/>
            <person name="Silar P."/>
            <person name="Natvig D.O."/>
            <person name="Lalanne C."/>
            <person name="Gautier V."/>
            <person name="Ament-Velasquez S.L."/>
            <person name="Kruys A."/>
            <person name="Hutchinson M.I."/>
            <person name="Powell A.J."/>
            <person name="Barry K."/>
            <person name="Miller A.N."/>
            <person name="Grigoriev I.V."/>
            <person name="Debuchy R."/>
            <person name="Gladieux P."/>
            <person name="Hiltunen Thoren M."/>
            <person name="Johannesson H."/>
        </authorList>
    </citation>
    <scope>NUCLEOTIDE SEQUENCE</scope>
    <source>
        <strain evidence="3">CBS 141.50</strain>
    </source>
</reference>
<dbReference type="PANTHER" id="PTHR40627:SF4">
    <property type="entry name" value="PRENYLTRANSFERASE ASQH1-RELATED"/>
    <property type="match status" value="1"/>
</dbReference>
<comment type="similarity">
    <text evidence="1">Belongs to the tryptophan dimethylallyltransferase family.</text>
</comment>
<dbReference type="EMBL" id="MU853636">
    <property type="protein sequence ID" value="KAK4140275.1"/>
    <property type="molecule type" value="Genomic_DNA"/>
</dbReference>
<organism evidence="3 4">
    <name type="scientific">Dichotomopilus funicola</name>
    <dbReference type="NCBI Taxonomy" id="1934379"/>
    <lineage>
        <taxon>Eukaryota</taxon>
        <taxon>Fungi</taxon>
        <taxon>Dikarya</taxon>
        <taxon>Ascomycota</taxon>
        <taxon>Pezizomycotina</taxon>
        <taxon>Sordariomycetes</taxon>
        <taxon>Sordariomycetidae</taxon>
        <taxon>Sordariales</taxon>
        <taxon>Chaetomiaceae</taxon>
        <taxon>Dichotomopilus</taxon>
    </lineage>
</organism>
<name>A0AAN6UWG5_9PEZI</name>
<evidence type="ECO:0000313" key="3">
    <source>
        <dbReference type="EMBL" id="KAK4140275.1"/>
    </source>
</evidence>
<keyword evidence="2" id="KW-0808">Transferase</keyword>
<dbReference type="RefSeq" id="XP_062633646.1">
    <property type="nucleotide sequence ID" value="XM_062784809.1"/>
</dbReference>
<protein>
    <submittedName>
        <fullName evidence="3">Aromatic prenyltransferase</fullName>
    </submittedName>
</protein>
<dbReference type="Proteomes" id="UP001302676">
    <property type="component" value="Unassembled WGS sequence"/>
</dbReference>